<dbReference type="InterPro" id="IPR008927">
    <property type="entry name" value="6-PGluconate_DH-like_C_sf"/>
</dbReference>
<dbReference type="AlphaFoldDB" id="A0A0F9FCM1"/>
<dbReference type="SUPFAM" id="SSF48179">
    <property type="entry name" value="6-phosphogluconate dehydrogenase C-terminal domain-like"/>
    <property type="match status" value="1"/>
</dbReference>
<dbReference type="EMBL" id="LAZR01021828">
    <property type="protein sequence ID" value="KKL83983.1"/>
    <property type="molecule type" value="Genomic_DNA"/>
</dbReference>
<gene>
    <name evidence="4" type="ORF">LCGC14_1969260</name>
</gene>
<comment type="caution">
    <text evidence="4">The sequence shown here is derived from an EMBL/GenBank/DDBJ whole genome shotgun (WGS) entry which is preliminary data.</text>
</comment>
<dbReference type="InterPro" id="IPR017476">
    <property type="entry name" value="UDP-Glc/GDP-Man"/>
</dbReference>
<comment type="similarity">
    <text evidence="1">Belongs to the UDP-glucose/GDP-mannose dehydrogenase family.</text>
</comment>
<evidence type="ECO:0008006" key="5">
    <source>
        <dbReference type="Google" id="ProtNLM"/>
    </source>
</evidence>
<dbReference type="Gene3D" id="3.40.50.720">
    <property type="entry name" value="NAD(P)-binding Rossmann-like Domain"/>
    <property type="match status" value="2"/>
</dbReference>
<evidence type="ECO:0000256" key="1">
    <source>
        <dbReference type="ARBA" id="ARBA00006601"/>
    </source>
</evidence>
<dbReference type="PANTHER" id="PTHR43491">
    <property type="entry name" value="UDP-N-ACETYL-D-MANNOSAMINE DEHYDROGENASE"/>
    <property type="match status" value="1"/>
</dbReference>
<accession>A0A0F9FCM1</accession>
<dbReference type="NCBIfam" id="TIGR03026">
    <property type="entry name" value="NDP-sugDHase"/>
    <property type="match status" value="1"/>
</dbReference>
<reference evidence="4" key="1">
    <citation type="journal article" date="2015" name="Nature">
        <title>Complex archaea that bridge the gap between prokaryotes and eukaryotes.</title>
        <authorList>
            <person name="Spang A."/>
            <person name="Saw J.H."/>
            <person name="Jorgensen S.L."/>
            <person name="Zaremba-Niedzwiedzka K."/>
            <person name="Martijn J."/>
            <person name="Lind A.E."/>
            <person name="van Eijk R."/>
            <person name="Schleper C."/>
            <person name="Guy L."/>
            <person name="Ettema T.J."/>
        </authorList>
    </citation>
    <scope>NUCLEOTIDE SEQUENCE</scope>
</reference>
<sequence length="337" mass="36779">MASQYRNVGVIGLGYIGLPVACTIAAHGHTVFGIDHDERKIAKLQSGVLPVGEDEPGLQSLFDSVRVDESLENPGLDARLWFSSSYVDLRNVDVVLIIIDTPIDTRFKASHHNLRAVCRELAPILHSGSLVIVESTVSVGTTRDVVHRILKSISNLHSLYVAVCPERVSPGTILRDLADRPRVVGGVDPAAARMAKQFYETFVDAPISETSAETAELVKLGENAYRNVLIGFVNELAMISEKHGVNVWEVRDRINDLADRQRVMKPGIGVGGHCLPKDTRLLRMGDVGLREPSVTSAATQVNDYMPYYVAEKVISALERIGRSPSGSKIAVFGISYK</sequence>
<feature type="domain" description="UDP-glucose/GDP-mannose dehydrogenase N-terminal" evidence="3">
    <location>
        <begin position="7"/>
        <end position="194"/>
    </location>
</feature>
<proteinExistence type="inferred from homology"/>
<feature type="non-terminal residue" evidence="4">
    <location>
        <position position="337"/>
    </location>
</feature>
<dbReference type="PANTHER" id="PTHR43491:SF2">
    <property type="entry name" value="UDP-N-ACETYL-D-MANNOSAMINE DEHYDROGENASE"/>
    <property type="match status" value="1"/>
</dbReference>
<protein>
    <recommendedName>
        <fullName evidence="5">UDP-glucose/GDP-mannose dehydrogenase C-terminal domain-containing protein</fullName>
    </recommendedName>
</protein>
<dbReference type="GO" id="GO:0016628">
    <property type="term" value="F:oxidoreductase activity, acting on the CH-CH group of donors, NAD or NADP as acceptor"/>
    <property type="evidence" value="ECO:0007669"/>
    <property type="project" value="InterPro"/>
</dbReference>
<dbReference type="GO" id="GO:0051287">
    <property type="term" value="F:NAD binding"/>
    <property type="evidence" value="ECO:0007669"/>
    <property type="project" value="InterPro"/>
</dbReference>
<dbReference type="SUPFAM" id="SSF51735">
    <property type="entry name" value="NAD(P)-binding Rossmann-fold domains"/>
    <property type="match status" value="1"/>
</dbReference>
<evidence type="ECO:0000259" key="2">
    <source>
        <dbReference type="Pfam" id="PF00984"/>
    </source>
</evidence>
<evidence type="ECO:0000259" key="3">
    <source>
        <dbReference type="Pfam" id="PF03721"/>
    </source>
</evidence>
<dbReference type="GO" id="GO:0016616">
    <property type="term" value="F:oxidoreductase activity, acting on the CH-OH group of donors, NAD or NADP as acceptor"/>
    <property type="evidence" value="ECO:0007669"/>
    <property type="project" value="InterPro"/>
</dbReference>
<name>A0A0F9FCM1_9ZZZZ</name>
<dbReference type="Pfam" id="PF03721">
    <property type="entry name" value="UDPG_MGDP_dh_N"/>
    <property type="match status" value="1"/>
</dbReference>
<dbReference type="GO" id="GO:0000271">
    <property type="term" value="P:polysaccharide biosynthetic process"/>
    <property type="evidence" value="ECO:0007669"/>
    <property type="project" value="InterPro"/>
</dbReference>
<dbReference type="InterPro" id="IPR001732">
    <property type="entry name" value="UDP-Glc/GDP-Man_DH_N"/>
</dbReference>
<dbReference type="PIRSF" id="PIRSF500136">
    <property type="entry name" value="UDP_ManNAc_DH"/>
    <property type="match status" value="1"/>
</dbReference>
<dbReference type="Pfam" id="PF00984">
    <property type="entry name" value="UDPG_MGDP_dh"/>
    <property type="match status" value="1"/>
</dbReference>
<evidence type="ECO:0000313" key="4">
    <source>
        <dbReference type="EMBL" id="KKL83983.1"/>
    </source>
</evidence>
<dbReference type="InterPro" id="IPR036291">
    <property type="entry name" value="NAD(P)-bd_dom_sf"/>
</dbReference>
<dbReference type="InterPro" id="IPR014026">
    <property type="entry name" value="UDP-Glc/GDP-Man_DH_dimer"/>
</dbReference>
<dbReference type="InterPro" id="IPR028359">
    <property type="entry name" value="UDP_ManNAc/GlcNAc_DH"/>
</dbReference>
<dbReference type="PIRSF" id="PIRSF000124">
    <property type="entry name" value="UDPglc_GDPman_dh"/>
    <property type="match status" value="1"/>
</dbReference>
<organism evidence="4">
    <name type="scientific">marine sediment metagenome</name>
    <dbReference type="NCBI Taxonomy" id="412755"/>
    <lineage>
        <taxon>unclassified sequences</taxon>
        <taxon>metagenomes</taxon>
        <taxon>ecological metagenomes</taxon>
    </lineage>
</organism>
<feature type="domain" description="UDP-glucose/GDP-mannose dehydrogenase dimerisation" evidence="2">
    <location>
        <begin position="213"/>
        <end position="303"/>
    </location>
</feature>